<sequence>MEEINAFIDRIFEEQYQASFGQEKAGKTTPDYLTLTREDEQGLRAVLRAKLVLENAHITDLVVGEAHRGQGLGASLIAELEEILPARGIRSITLSTKSYQAEGFYRKLGYQIYGTLPDVPQRGITKYHLVKYLG</sequence>
<dbReference type="EMBL" id="JBEPLO010000023">
    <property type="protein sequence ID" value="MET3558797.1"/>
    <property type="molecule type" value="Genomic_DNA"/>
</dbReference>
<evidence type="ECO:0000259" key="3">
    <source>
        <dbReference type="PROSITE" id="PS51186"/>
    </source>
</evidence>
<reference evidence="4 5" key="1">
    <citation type="submission" date="2024-06" db="EMBL/GenBank/DDBJ databases">
        <title>Genomic Encyclopedia of Type Strains, Phase IV (KMG-IV): sequencing the most valuable type-strain genomes for metagenomic binning, comparative biology and taxonomic classification.</title>
        <authorList>
            <person name="Goeker M."/>
        </authorList>
    </citation>
    <scope>NUCLEOTIDE SEQUENCE [LARGE SCALE GENOMIC DNA]</scope>
    <source>
        <strain evidence="4 5">DSM 28303</strain>
    </source>
</reference>
<dbReference type="Proteomes" id="UP001549122">
    <property type="component" value="Unassembled WGS sequence"/>
</dbReference>
<keyword evidence="1" id="KW-0808">Transferase</keyword>
<accession>A0ABV2FJT7</accession>
<protein>
    <submittedName>
        <fullName evidence="4">Ribosomal protein S18 acetylase RimI-like enzyme</fullName>
    </submittedName>
</protein>
<dbReference type="SUPFAM" id="SSF55729">
    <property type="entry name" value="Acyl-CoA N-acyltransferases (Nat)"/>
    <property type="match status" value="1"/>
</dbReference>
<dbReference type="PANTHER" id="PTHR43877">
    <property type="entry name" value="AMINOALKYLPHOSPHONATE N-ACETYLTRANSFERASE-RELATED-RELATED"/>
    <property type="match status" value="1"/>
</dbReference>
<dbReference type="InterPro" id="IPR050832">
    <property type="entry name" value="Bact_Acetyltransf"/>
</dbReference>
<dbReference type="RefSeq" id="WP_354365918.1">
    <property type="nucleotide sequence ID" value="NZ_JBEPLO010000023.1"/>
</dbReference>
<keyword evidence="5" id="KW-1185">Reference proteome</keyword>
<name>A0ABV2FJT7_9STRE</name>
<evidence type="ECO:0000313" key="5">
    <source>
        <dbReference type="Proteomes" id="UP001549122"/>
    </source>
</evidence>
<dbReference type="Pfam" id="PF00583">
    <property type="entry name" value="Acetyltransf_1"/>
    <property type="match status" value="1"/>
</dbReference>
<comment type="caution">
    <text evidence="4">The sequence shown here is derived from an EMBL/GenBank/DDBJ whole genome shotgun (WGS) entry which is preliminary data.</text>
</comment>
<dbReference type="Gene3D" id="3.40.630.30">
    <property type="match status" value="1"/>
</dbReference>
<dbReference type="InterPro" id="IPR000182">
    <property type="entry name" value="GNAT_dom"/>
</dbReference>
<dbReference type="InterPro" id="IPR016181">
    <property type="entry name" value="Acyl_CoA_acyltransferase"/>
</dbReference>
<evidence type="ECO:0000313" key="4">
    <source>
        <dbReference type="EMBL" id="MET3558797.1"/>
    </source>
</evidence>
<evidence type="ECO:0000256" key="2">
    <source>
        <dbReference type="ARBA" id="ARBA00023315"/>
    </source>
</evidence>
<feature type="domain" description="N-acetyltransferase" evidence="3">
    <location>
        <begin position="1"/>
        <end position="134"/>
    </location>
</feature>
<gene>
    <name evidence="4" type="ORF">ABID29_001925</name>
</gene>
<organism evidence="4 5">
    <name type="scientific">Streptococcus rupicaprae</name>
    <dbReference type="NCBI Taxonomy" id="759619"/>
    <lineage>
        <taxon>Bacteria</taxon>
        <taxon>Bacillati</taxon>
        <taxon>Bacillota</taxon>
        <taxon>Bacilli</taxon>
        <taxon>Lactobacillales</taxon>
        <taxon>Streptococcaceae</taxon>
        <taxon>Streptococcus</taxon>
    </lineage>
</organism>
<proteinExistence type="predicted"/>
<dbReference type="PROSITE" id="PS51186">
    <property type="entry name" value="GNAT"/>
    <property type="match status" value="1"/>
</dbReference>
<dbReference type="CDD" id="cd04301">
    <property type="entry name" value="NAT_SF"/>
    <property type="match status" value="1"/>
</dbReference>
<evidence type="ECO:0000256" key="1">
    <source>
        <dbReference type="ARBA" id="ARBA00022679"/>
    </source>
</evidence>
<keyword evidence="2" id="KW-0012">Acyltransferase</keyword>